<feature type="region of interest" description="Disordered" evidence="1">
    <location>
        <begin position="1"/>
        <end position="74"/>
    </location>
</feature>
<proteinExistence type="predicted"/>
<feature type="region of interest" description="Disordered" evidence="1">
    <location>
        <begin position="99"/>
        <end position="215"/>
    </location>
</feature>
<dbReference type="AlphaFoldDB" id="A0ABD0PVZ2"/>
<feature type="compositionally biased region" description="Polar residues" evidence="1">
    <location>
        <begin position="103"/>
        <end position="131"/>
    </location>
</feature>
<protein>
    <submittedName>
        <fullName evidence="2">Uncharacterized protein</fullName>
    </submittedName>
</protein>
<feature type="compositionally biased region" description="Polar residues" evidence="1">
    <location>
        <begin position="272"/>
        <end position="286"/>
    </location>
</feature>
<sequence length="286" mass="30476">SEDALKPPSPLHMKPQSTNKPISEAPGPPVSYHTDTLSQKQDNAGDNSSPLVVTENGQHSHTRGPRDPVTTANSLVQTASIRSSATVPVIAVNGCEAPLKSSVPLNTPSSPSHFSARQTPSISDHSSSGEGLQNPPRPNSLHGLAHTPHGHTSDACQKSLPAPSRNWSCRSLERPDGRPAVMESSPYSPADLRSPSSPCPPSLSSPALDQRLAGPMPVERWAENVNRYYNSQNCARSGRDSPCEELSELDSLYQASLKAPSKPRAPRGPSPQLANRSGNFEQDLSE</sequence>
<feature type="non-terminal residue" evidence="2">
    <location>
        <position position="1"/>
    </location>
</feature>
<evidence type="ECO:0000313" key="2">
    <source>
        <dbReference type="EMBL" id="KAL0177865.1"/>
    </source>
</evidence>
<accession>A0ABD0PVZ2</accession>
<gene>
    <name evidence="2" type="ORF">M9458_026759</name>
</gene>
<dbReference type="Proteomes" id="UP001529510">
    <property type="component" value="Unassembled WGS sequence"/>
</dbReference>
<feature type="non-terminal residue" evidence="2">
    <location>
        <position position="286"/>
    </location>
</feature>
<dbReference type="EMBL" id="JAMKFB020000013">
    <property type="protein sequence ID" value="KAL0177865.1"/>
    <property type="molecule type" value="Genomic_DNA"/>
</dbReference>
<feature type="region of interest" description="Disordered" evidence="1">
    <location>
        <begin position="255"/>
        <end position="286"/>
    </location>
</feature>
<organism evidence="2 3">
    <name type="scientific">Cirrhinus mrigala</name>
    <name type="common">Mrigala</name>
    <dbReference type="NCBI Taxonomy" id="683832"/>
    <lineage>
        <taxon>Eukaryota</taxon>
        <taxon>Metazoa</taxon>
        <taxon>Chordata</taxon>
        <taxon>Craniata</taxon>
        <taxon>Vertebrata</taxon>
        <taxon>Euteleostomi</taxon>
        <taxon>Actinopterygii</taxon>
        <taxon>Neopterygii</taxon>
        <taxon>Teleostei</taxon>
        <taxon>Ostariophysi</taxon>
        <taxon>Cypriniformes</taxon>
        <taxon>Cyprinidae</taxon>
        <taxon>Labeoninae</taxon>
        <taxon>Labeonini</taxon>
        <taxon>Cirrhinus</taxon>
    </lineage>
</organism>
<feature type="compositionally biased region" description="Polar residues" evidence="1">
    <location>
        <begin position="33"/>
        <end position="59"/>
    </location>
</feature>
<evidence type="ECO:0000256" key="1">
    <source>
        <dbReference type="SAM" id="MobiDB-lite"/>
    </source>
</evidence>
<evidence type="ECO:0000313" key="3">
    <source>
        <dbReference type="Proteomes" id="UP001529510"/>
    </source>
</evidence>
<name>A0ABD0PVZ2_CIRMR</name>
<keyword evidence="3" id="KW-1185">Reference proteome</keyword>
<comment type="caution">
    <text evidence="2">The sequence shown here is derived from an EMBL/GenBank/DDBJ whole genome shotgun (WGS) entry which is preliminary data.</text>
</comment>
<reference evidence="2 3" key="1">
    <citation type="submission" date="2024-05" db="EMBL/GenBank/DDBJ databases">
        <title>Genome sequencing and assembly of Indian major carp, Cirrhinus mrigala (Hamilton, 1822).</title>
        <authorList>
            <person name="Mohindra V."/>
            <person name="Chowdhury L.M."/>
            <person name="Lal K."/>
            <person name="Jena J.K."/>
        </authorList>
    </citation>
    <scope>NUCLEOTIDE SEQUENCE [LARGE SCALE GENOMIC DNA]</scope>
    <source>
        <strain evidence="2">CM1030</strain>
        <tissue evidence="2">Blood</tissue>
    </source>
</reference>